<keyword evidence="3" id="KW-0645">Protease</keyword>
<dbReference type="GO" id="GO:0008233">
    <property type="term" value="F:peptidase activity"/>
    <property type="evidence" value="ECO:0007669"/>
    <property type="project" value="UniProtKB-KW"/>
</dbReference>
<gene>
    <name evidence="5" type="ORF">B0T18DRAFT_347675</name>
</gene>
<dbReference type="InterPro" id="IPR040234">
    <property type="entry name" value="QC/QCL"/>
</dbReference>
<dbReference type="PANTHER" id="PTHR12283">
    <property type="entry name" value="GLUTAMINYL-PEPTIDE CYCLOTRANSFERASE"/>
    <property type="match status" value="1"/>
</dbReference>
<dbReference type="Proteomes" id="UP001172155">
    <property type="component" value="Unassembled WGS sequence"/>
</dbReference>
<dbReference type="PANTHER" id="PTHR12283:SF6">
    <property type="entry name" value="GLUTAMINYL-PEPTIDE CYCLOTRANSFERASE-RELATED"/>
    <property type="match status" value="1"/>
</dbReference>
<keyword evidence="6" id="KW-1185">Reference proteome</keyword>
<dbReference type="InterPro" id="IPR007484">
    <property type="entry name" value="Peptidase_M28"/>
</dbReference>
<keyword evidence="3" id="KW-0732">Signal</keyword>
<dbReference type="GO" id="GO:0016603">
    <property type="term" value="F:glutaminyl-peptide cyclotransferase activity"/>
    <property type="evidence" value="ECO:0007669"/>
    <property type="project" value="InterPro"/>
</dbReference>
<dbReference type="EC" id="3.4.-.-" evidence="3"/>
<evidence type="ECO:0000313" key="5">
    <source>
        <dbReference type="EMBL" id="KAK0746254.1"/>
    </source>
</evidence>
<reference evidence="5" key="1">
    <citation type="submission" date="2023-06" db="EMBL/GenBank/DDBJ databases">
        <title>Genome-scale phylogeny and comparative genomics of the fungal order Sordariales.</title>
        <authorList>
            <consortium name="Lawrence Berkeley National Laboratory"/>
            <person name="Hensen N."/>
            <person name="Bonometti L."/>
            <person name="Westerberg I."/>
            <person name="Brannstrom I.O."/>
            <person name="Guillou S."/>
            <person name="Cros-Aarteil S."/>
            <person name="Calhoun S."/>
            <person name="Haridas S."/>
            <person name="Kuo A."/>
            <person name="Mondo S."/>
            <person name="Pangilinan J."/>
            <person name="Riley R."/>
            <person name="LaButti K."/>
            <person name="Andreopoulos B."/>
            <person name="Lipzen A."/>
            <person name="Chen C."/>
            <person name="Yanf M."/>
            <person name="Daum C."/>
            <person name="Ng V."/>
            <person name="Clum A."/>
            <person name="Steindorff A."/>
            <person name="Ohm R."/>
            <person name="Martin F."/>
            <person name="Silar P."/>
            <person name="Natvig D."/>
            <person name="Lalanne C."/>
            <person name="Gautier V."/>
            <person name="Ament-velasquez S.L."/>
            <person name="Kruys A."/>
            <person name="Hutchinson M.I."/>
            <person name="Powell A.J."/>
            <person name="Barry K."/>
            <person name="Miller A.N."/>
            <person name="Grigoriev I.V."/>
            <person name="Debuchy R."/>
            <person name="Gladieux P."/>
            <person name="Thoren M.H."/>
            <person name="Johannesson H."/>
        </authorList>
    </citation>
    <scope>NUCLEOTIDE SEQUENCE</scope>
    <source>
        <strain evidence="5">SMH3187-1</strain>
    </source>
</reference>
<dbReference type="InterPro" id="IPR037457">
    <property type="entry name" value="M28_QC"/>
</dbReference>
<keyword evidence="2" id="KW-0012">Acyltransferase</keyword>
<dbReference type="GO" id="GO:0006508">
    <property type="term" value="P:proteolysis"/>
    <property type="evidence" value="ECO:0007669"/>
    <property type="project" value="UniProtKB-KW"/>
</dbReference>
<dbReference type="EMBL" id="JAUKUD010000004">
    <property type="protein sequence ID" value="KAK0746254.1"/>
    <property type="molecule type" value="Genomic_DNA"/>
</dbReference>
<evidence type="ECO:0000313" key="6">
    <source>
        <dbReference type="Proteomes" id="UP001172155"/>
    </source>
</evidence>
<dbReference type="AlphaFoldDB" id="A0AA40EVD6"/>
<organism evidence="5 6">
    <name type="scientific">Schizothecium vesticola</name>
    <dbReference type="NCBI Taxonomy" id="314040"/>
    <lineage>
        <taxon>Eukaryota</taxon>
        <taxon>Fungi</taxon>
        <taxon>Dikarya</taxon>
        <taxon>Ascomycota</taxon>
        <taxon>Pezizomycotina</taxon>
        <taxon>Sordariomycetes</taxon>
        <taxon>Sordariomycetidae</taxon>
        <taxon>Sordariales</taxon>
        <taxon>Schizotheciaceae</taxon>
        <taxon>Schizothecium</taxon>
    </lineage>
</organism>
<dbReference type="CDD" id="cd03880">
    <property type="entry name" value="M28_QC_like"/>
    <property type="match status" value="1"/>
</dbReference>
<keyword evidence="3" id="KW-0479">Metal-binding</keyword>
<dbReference type="GO" id="GO:0008270">
    <property type="term" value="F:zinc ion binding"/>
    <property type="evidence" value="ECO:0007669"/>
    <property type="project" value="TreeGrafter"/>
</dbReference>
<keyword evidence="1" id="KW-0808">Transferase</keyword>
<evidence type="ECO:0000256" key="3">
    <source>
        <dbReference type="RuleBase" id="RU361240"/>
    </source>
</evidence>
<comment type="similarity">
    <text evidence="3">Belongs to the peptidase M28 family.</text>
</comment>
<feature type="chain" id="PRO_5041487068" description="Peptide hydrolase" evidence="3">
    <location>
        <begin position="23"/>
        <end position="374"/>
    </location>
</feature>
<proteinExistence type="inferred from homology"/>
<keyword evidence="3" id="KW-0862">Zinc</keyword>
<name>A0AA40EVD6_9PEZI</name>
<dbReference type="Gene3D" id="3.40.630.10">
    <property type="entry name" value="Zn peptidases"/>
    <property type="match status" value="1"/>
</dbReference>
<accession>A0AA40EVD6</accession>
<feature type="domain" description="Peptidase M28" evidence="4">
    <location>
        <begin position="120"/>
        <end position="346"/>
    </location>
</feature>
<comment type="caution">
    <text evidence="5">The sequence shown here is derived from an EMBL/GenBank/DDBJ whole genome shotgun (WGS) entry which is preliminary data.</text>
</comment>
<protein>
    <recommendedName>
        <fullName evidence="3">Peptide hydrolase</fullName>
        <ecNumber evidence="3">3.4.-.-</ecNumber>
    </recommendedName>
</protein>
<feature type="signal peptide" evidence="3">
    <location>
        <begin position="1"/>
        <end position="22"/>
    </location>
</feature>
<dbReference type="Pfam" id="PF04389">
    <property type="entry name" value="Peptidase_M28"/>
    <property type="match status" value="1"/>
</dbReference>
<dbReference type="SUPFAM" id="SSF53187">
    <property type="entry name" value="Zn-dependent exopeptidases"/>
    <property type="match status" value="1"/>
</dbReference>
<keyword evidence="3" id="KW-0378">Hydrolase</keyword>
<evidence type="ECO:0000256" key="2">
    <source>
        <dbReference type="ARBA" id="ARBA00023315"/>
    </source>
</evidence>
<evidence type="ECO:0000259" key="4">
    <source>
        <dbReference type="Pfam" id="PF04389"/>
    </source>
</evidence>
<sequence length="374" mass="41295">MFTPIPTLLIALLTLLPRPALSYTTLSPSSLSRIPSGGSDFDPTTGALLAPLLIPRVPGTPGSAAARRHFVDFFASRLPRWTVATHNSTATTPATGATLVSFTNVILRRDPPWAAPGDVARLTLVAHYDTLYRPEGFVGAVDSAASCALLMHVARSVDAALTRRWEAIGEGDGLGGEEVGVQILLLDGEEAWESWTEEDSLYGSRALAEEWDIVRHEGVSVFETPLKAISLFVLLDLLGAADPSVSSYFENTHWAYQKLSRAERRLREQGLLESKPKTGRFLPDEERHSFSRGYVLDDHVPFLQRGVDVLHVIPTPFPAVWHTMEDDGAHLDVPTLRDWARIMTVFVAEWMDLGDYLEPAPGDGQEEYRERDEL</sequence>
<evidence type="ECO:0000256" key="1">
    <source>
        <dbReference type="ARBA" id="ARBA00022679"/>
    </source>
</evidence>